<evidence type="ECO:0000256" key="2">
    <source>
        <dbReference type="ARBA" id="ARBA00010142"/>
    </source>
</evidence>
<dbReference type="GO" id="GO:0007264">
    <property type="term" value="P:small GTPase-mediated signal transduction"/>
    <property type="evidence" value="ECO:0007669"/>
    <property type="project" value="InterPro"/>
</dbReference>
<evidence type="ECO:0000256" key="5">
    <source>
        <dbReference type="ARBA" id="ARBA00022741"/>
    </source>
</evidence>
<dbReference type="AlphaFoldDB" id="A0A914UVU7"/>
<dbReference type="NCBIfam" id="TIGR00231">
    <property type="entry name" value="small_GTP"/>
    <property type="match status" value="1"/>
</dbReference>
<comment type="similarity">
    <text evidence="2">Belongs to the small GTPase superfamily. Rho family.</text>
</comment>
<comment type="subcellular location">
    <subcellularLocation>
        <location evidence="1">Cell membrane</location>
        <topology evidence="1">Lipid-anchor</topology>
        <orientation evidence="1">Cytoplasmic side</orientation>
    </subcellularLocation>
</comment>
<dbReference type="PROSITE" id="PS51419">
    <property type="entry name" value="RAB"/>
    <property type="match status" value="1"/>
</dbReference>
<dbReference type="GO" id="GO:0003924">
    <property type="term" value="F:GTPase activity"/>
    <property type="evidence" value="ECO:0007669"/>
    <property type="project" value="InterPro"/>
</dbReference>
<keyword evidence="4" id="KW-0488">Methylation</keyword>
<dbReference type="Proteomes" id="UP000887566">
    <property type="component" value="Unplaced"/>
</dbReference>
<dbReference type="InterPro" id="IPR003578">
    <property type="entry name" value="Small_GTPase_Rho"/>
</dbReference>
<dbReference type="PROSITE" id="PS51421">
    <property type="entry name" value="RAS"/>
    <property type="match status" value="1"/>
</dbReference>
<evidence type="ECO:0000256" key="1">
    <source>
        <dbReference type="ARBA" id="ARBA00004342"/>
    </source>
</evidence>
<dbReference type="WBParaSite" id="PSAMB.scaffold1281size33428.g12228.t1">
    <property type="protein sequence ID" value="PSAMB.scaffold1281size33428.g12228.t1"/>
    <property type="gene ID" value="PSAMB.scaffold1281size33428.g12228"/>
</dbReference>
<keyword evidence="7" id="KW-0472">Membrane</keyword>
<dbReference type="PROSITE" id="PS51420">
    <property type="entry name" value="RHO"/>
    <property type="match status" value="1"/>
</dbReference>
<keyword evidence="8" id="KW-0449">Lipoprotein</keyword>
<sequence length="203" mass="22894">MKANKDWQSVAPQNDILKLVVVGDAFVGKTSLLFSYTQNRFPEDYLTTVFENWAVTVTIEGRSHTLNLFDTAGQEDYARLRSLSYPGTDAFILCFSLVDKKTLNACETVWMPDIREHTRHDIPVILVGTKGDLRDEEYPQNIVTREQAVEVARKIGAVQYLECSALTQKGLKRVFDEAMLAALGRFEKPAKHDKNPFSCCAIS</sequence>
<dbReference type="GO" id="GO:0005886">
    <property type="term" value="C:plasma membrane"/>
    <property type="evidence" value="ECO:0007669"/>
    <property type="project" value="UniProtKB-SubCell"/>
</dbReference>
<evidence type="ECO:0000256" key="8">
    <source>
        <dbReference type="ARBA" id="ARBA00023288"/>
    </source>
</evidence>
<protein>
    <submittedName>
        <fullName evidence="11">Uncharacterized protein</fullName>
    </submittedName>
</protein>
<dbReference type="PRINTS" id="PR00449">
    <property type="entry name" value="RASTRNSFRMNG"/>
</dbReference>
<keyword evidence="3" id="KW-1003">Cell membrane</keyword>
<name>A0A914UVU7_9BILA</name>
<evidence type="ECO:0000256" key="7">
    <source>
        <dbReference type="ARBA" id="ARBA00023136"/>
    </source>
</evidence>
<dbReference type="FunFam" id="3.40.50.300:FF:000983">
    <property type="entry name" value="Rho family GTPase"/>
    <property type="match status" value="1"/>
</dbReference>
<dbReference type="SUPFAM" id="SSF52540">
    <property type="entry name" value="P-loop containing nucleoside triphosphate hydrolases"/>
    <property type="match status" value="1"/>
</dbReference>
<evidence type="ECO:0000256" key="6">
    <source>
        <dbReference type="ARBA" id="ARBA00023134"/>
    </source>
</evidence>
<keyword evidence="10" id="KW-1185">Reference proteome</keyword>
<reference evidence="11" key="1">
    <citation type="submission" date="2022-11" db="UniProtKB">
        <authorList>
            <consortium name="WormBaseParasite"/>
        </authorList>
    </citation>
    <scope>IDENTIFICATION</scope>
</reference>
<dbReference type="PANTHER" id="PTHR24072">
    <property type="entry name" value="RHO FAMILY GTPASE"/>
    <property type="match status" value="1"/>
</dbReference>
<accession>A0A914UVU7</accession>
<dbReference type="Gene3D" id="3.40.50.300">
    <property type="entry name" value="P-loop containing nucleotide triphosphate hydrolases"/>
    <property type="match status" value="1"/>
</dbReference>
<keyword evidence="9" id="KW-0636">Prenylation</keyword>
<dbReference type="CDD" id="cd00157">
    <property type="entry name" value="Rho"/>
    <property type="match status" value="1"/>
</dbReference>
<evidence type="ECO:0000256" key="3">
    <source>
        <dbReference type="ARBA" id="ARBA00022475"/>
    </source>
</evidence>
<proteinExistence type="inferred from homology"/>
<evidence type="ECO:0000313" key="11">
    <source>
        <dbReference type="WBParaSite" id="PSAMB.scaffold1281size33428.g12228.t1"/>
    </source>
</evidence>
<dbReference type="GO" id="GO:0005525">
    <property type="term" value="F:GTP binding"/>
    <property type="evidence" value="ECO:0007669"/>
    <property type="project" value="UniProtKB-KW"/>
</dbReference>
<evidence type="ECO:0000256" key="4">
    <source>
        <dbReference type="ARBA" id="ARBA00022481"/>
    </source>
</evidence>
<dbReference type="Pfam" id="PF00071">
    <property type="entry name" value="Ras"/>
    <property type="match status" value="1"/>
</dbReference>
<evidence type="ECO:0000256" key="9">
    <source>
        <dbReference type="ARBA" id="ARBA00023289"/>
    </source>
</evidence>
<dbReference type="InterPro" id="IPR027417">
    <property type="entry name" value="P-loop_NTPase"/>
</dbReference>
<dbReference type="SMART" id="SM00174">
    <property type="entry name" value="RHO"/>
    <property type="match status" value="1"/>
</dbReference>
<keyword evidence="5" id="KW-0547">Nucleotide-binding</keyword>
<dbReference type="InterPro" id="IPR005225">
    <property type="entry name" value="Small_GTP-bd"/>
</dbReference>
<organism evidence="10 11">
    <name type="scientific">Plectus sambesii</name>
    <dbReference type="NCBI Taxonomy" id="2011161"/>
    <lineage>
        <taxon>Eukaryota</taxon>
        <taxon>Metazoa</taxon>
        <taxon>Ecdysozoa</taxon>
        <taxon>Nematoda</taxon>
        <taxon>Chromadorea</taxon>
        <taxon>Plectida</taxon>
        <taxon>Plectina</taxon>
        <taxon>Plectoidea</taxon>
        <taxon>Plectidae</taxon>
        <taxon>Plectus</taxon>
    </lineage>
</organism>
<dbReference type="SMART" id="SM00175">
    <property type="entry name" value="RAB"/>
    <property type="match status" value="1"/>
</dbReference>
<dbReference type="InterPro" id="IPR001806">
    <property type="entry name" value="Small_GTPase"/>
</dbReference>
<dbReference type="SMART" id="SM00173">
    <property type="entry name" value="RAS"/>
    <property type="match status" value="1"/>
</dbReference>
<evidence type="ECO:0000313" key="10">
    <source>
        <dbReference type="Proteomes" id="UP000887566"/>
    </source>
</evidence>
<keyword evidence="6" id="KW-0342">GTP-binding</keyword>